<dbReference type="SUPFAM" id="SSF48726">
    <property type="entry name" value="Immunoglobulin"/>
    <property type="match status" value="1"/>
</dbReference>
<accession>A0ABV0V972</accession>
<protein>
    <recommendedName>
        <fullName evidence="5">Ig-like domain-containing protein</fullName>
    </recommendedName>
</protein>
<keyword evidence="4" id="KW-1185">Reference proteome</keyword>
<dbReference type="EMBL" id="JAHRIQ010100477">
    <property type="protein sequence ID" value="MEQ2253862.1"/>
    <property type="molecule type" value="Genomic_DNA"/>
</dbReference>
<evidence type="ECO:0008006" key="5">
    <source>
        <dbReference type="Google" id="ProtNLM"/>
    </source>
</evidence>
<proteinExistence type="predicted"/>
<feature type="signal peptide" evidence="2">
    <location>
        <begin position="1"/>
        <end position="21"/>
    </location>
</feature>
<name>A0ABV0V972_9TELE</name>
<evidence type="ECO:0000256" key="1">
    <source>
        <dbReference type="SAM" id="Phobius"/>
    </source>
</evidence>
<keyword evidence="2" id="KW-0732">Signal</keyword>
<dbReference type="InterPro" id="IPR036179">
    <property type="entry name" value="Ig-like_dom_sf"/>
</dbReference>
<dbReference type="InterPro" id="IPR013783">
    <property type="entry name" value="Ig-like_fold"/>
</dbReference>
<sequence length="259" mass="29236">MKVQSAVALLLVELMVLLVAAQEQLKYFEIGGKLVLRPEFSGPINNIIWKHKGNIVAEWIKDKVPLEYLGDLKGRSELDLTTGTLTVSNMLKAHDGLFTVEINEKVLPGSFNAVEIKNLNQTKVEVIIRPLTCSSEASNCTMDCGDDFGDGQPVQYFWKNGEAGKWENGEKRKVIINDEETWSFKSFTCKAKNRISEKESDPLENPFFSGESALCSTEVVGVVMRSVALLFLPILFVWFFWHNRTTFCRCGCKDRENDI</sequence>
<keyword evidence="1" id="KW-1133">Transmembrane helix</keyword>
<feature type="transmembrane region" description="Helical" evidence="1">
    <location>
        <begin position="222"/>
        <end position="241"/>
    </location>
</feature>
<gene>
    <name evidence="3" type="ORF">ILYODFUR_036924</name>
</gene>
<organism evidence="3 4">
    <name type="scientific">Ilyodon furcidens</name>
    <name type="common">goldbreast splitfin</name>
    <dbReference type="NCBI Taxonomy" id="33524"/>
    <lineage>
        <taxon>Eukaryota</taxon>
        <taxon>Metazoa</taxon>
        <taxon>Chordata</taxon>
        <taxon>Craniata</taxon>
        <taxon>Vertebrata</taxon>
        <taxon>Euteleostomi</taxon>
        <taxon>Actinopterygii</taxon>
        <taxon>Neopterygii</taxon>
        <taxon>Teleostei</taxon>
        <taxon>Neoteleostei</taxon>
        <taxon>Acanthomorphata</taxon>
        <taxon>Ovalentaria</taxon>
        <taxon>Atherinomorphae</taxon>
        <taxon>Cyprinodontiformes</taxon>
        <taxon>Goodeidae</taxon>
        <taxon>Ilyodon</taxon>
    </lineage>
</organism>
<evidence type="ECO:0000313" key="4">
    <source>
        <dbReference type="Proteomes" id="UP001482620"/>
    </source>
</evidence>
<comment type="caution">
    <text evidence="3">The sequence shown here is derived from an EMBL/GenBank/DDBJ whole genome shotgun (WGS) entry which is preliminary data.</text>
</comment>
<dbReference type="Gene3D" id="2.60.40.10">
    <property type="entry name" value="Immunoglobulins"/>
    <property type="match status" value="2"/>
</dbReference>
<evidence type="ECO:0000256" key="2">
    <source>
        <dbReference type="SAM" id="SignalP"/>
    </source>
</evidence>
<keyword evidence="1" id="KW-0812">Transmembrane</keyword>
<reference evidence="3 4" key="1">
    <citation type="submission" date="2021-06" db="EMBL/GenBank/DDBJ databases">
        <authorList>
            <person name="Palmer J.M."/>
        </authorList>
    </citation>
    <scope>NUCLEOTIDE SEQUENCE [LARGE SCALE GENOMIC DNA]</scope>
    <source>
        <strain evidence="4">if_2019</strain>
        <tissue evidence="3">Muscle</tissue>
    </source>
</reference>
<evidence type="ECO:0000313" key="3">
    <source>
        <dbReference type="EMBL" id="MEQ2253862.1"/>
    </source>
</evidence>
<dbReference type="Proteomes" id="UP001482620">
    <property type="component" value="Unassembled WGS sequence"/>
</dbReference>
<keyword evidence="1" id="KW-0472">Membrane</keyword>
<feature type="chain" id="PRO_5046553506" description="Ig-like domain-containing protein" evidence="2">
    <location>
        <begin position="22"/>
        <end position="259"/>
    </location>
</feature>